<keyword evidence="8" id="KW-0378">Hydrolase</keyword>
<dbReference type="PROSITE" id="PS51981">
    <property type="entry name" value="ZF_RZ"/>
    <property type="match status" value="1"/>
</dbReference>
<protein>
    <submittedName>
        <fullName evidence="8">Putative nf-x1 finger and helicase domain protein</fullName>
    </submittedName>
</protein>
<evidence type="ECO:0000256" key="4">
    <source>
        <dbReference type="ARBA" id="ARBA00022771"/>
    </source>
</evidence>
<evidence type="ECO:0000256" key="5">
    <source>
        <dbReference type="ARBA" id="ARBA00022833"/>
    </source>
</evidence>
<dbReference type="PANTHER" id="PTHR22605">
    <property type="entry name" value="RZ-TYPE DOMAIN-CONTAINING PROTEIN"/>
    <property type="match status" value="1"/>
</dbReference>
<evidence type="ECO:0000256" key="6">
    <source>
        <dbReference type="ARBA" id="ARBA00022859"/>
    </source>
</evidence>
<keyword evidence="4" id="KW-0863">Zinc-finger</keyword>
<sequence length="399" mass="45430">MDGQLGMSEHYYMTDDGRITGAKELRGITQLKSCPTCRGSLRNLSRYGRIVRHTLLEESTKKFIIWSHNKSMDLESRLLDEQERLESSEIEGVLTTVGRQGRLVISGERLHQLLTIDEWVGHGRYSSLIRLYREIAVYVHRVAVEEQPYQRVHDLVQHARRCGHSTGQFLLNPSRLETRGLLLAGSLLLRCDLLILRDFVALHRQANENLTAISINLEVTLNHCNELVELAKEKKYVRHEAEGHIYFTQLVGVVRLLVPGEQLKNAEQLEDRDKLKVEGEKHLVKARSLLDLYKGSTSHLVGELKSAELMLHGAWHDPVSVEEKRNIWSAMSTEFQGQGHWYMCENGHPFTIGECGMPMEEARCPECGAAIGGHHHNLVAGVHQDAEMESFGAWYRGLY</sequence>
<dbReference type="AlphaFoldDB" id="A0A1S8AA78"/>
<dbReference type="InterPro" id="IPR046439">
    <property type="entry name" value="ZF_RZ_dom"/>
</dbReference>
<evidence type="ECO:0000256" key="3">
    <source>
        <dbReference type="ARBA" id="ARBA00022723"/>
    </source>
</evidence>
<dbReference type="InterPro" id="IPR031248">
    <property type="entry name" value="RNF213"/>
</dbReference>
<keyword evidence="9" id="KW-1185">Reference proteome</keyword>
<dbReference type="GO" id="GO:0002376">
    <property type="term" value="P:immune system process"/>
    <property type="evidence" value="ECO:0007669"/>
    <property type="project" value="UniProtKB-KW"/>
</dbReference>
<dbReference type="GO" id="GO:0004386">
    <property type="term" value="F:helicase activity"/>
    <property type="evidence" value="ECO:0007669"/>
    <property type="project" value="UniProtKB-KW"/>
</dbReference>
<dbReference type="GO" id="GO:0004842">
    <property type="term" value="F:ubiquitin-protein transferase activity"/>
    <property type="evidence" value="ECO:0007669"/>
    <property type="project" value="InterPro"/>
</dbReference>
<dbReference type="OrthoDB" id="2423195at2759"/>
<dbReference type="PANTHER" id="PTHR22605:SF16">
    <property type="entry name" value="E3 UBIQUITIN-PROTEIN LIGASE RNF213"/>
    <property type="match status" value="1"/>
</dbReference>
<keyword evidence="8" id="KW-0347">Helicase</keyword>
<name>A0A1S8AA78_ROSNE</name>
<dbReference type="OMA" id="MEVLSAM"/>
<keyword evidence="6" id="KW-0391">Immunity</keyword>
<dbReference type="Pfam" id="PF20173">
    <property type="entry name" value="ZnF_RZ-type"/>
    <property type="match status" value="1"/>
</dbReference>
<keyword evidence="3" id="KW-0479">Metal-binding</keyword>
<proteinExistence type="predicted"/>
<organism evidence="8">
    <name type="scientific">Rosellinia necatrix</name>
    <name type="common">White root-rot fungus</name>
    <dbReference type="NCBI Taxonomy" id="77044"/>
    <lineage>
        <taxon>Eukaryota</taxon>
        <taxon>Fungi</taxon>
        <taxon>Dikarya</taxon>
        <taxon>Ascomycota</taxon>
        <taxon>Pezizomycotina</taxon>
        <taxon>Sordariomycetes</taxon>
        <taxon>Xylariomycetidae</taxon>
        <taxon>Xylariales</taxon>
        <taxon>Xylariaceae</taxon>
        <taxon>Rosellinia</taxon>
    </lineage>
</organism>
<reference evidence="8" key="1">
    <citation type="submission" date="2016-03" db="EMBL/GenBank/DDBJ databases">
        <title>Draft genome sequence of Rosellinia necatrix.</title>
        <authorList>
            <person name="Kanematsu S."/>
        </authorList>
    </citation>
    <scope>NUCLEOTIDE SEQUENCE [LARGE SCALE GENOMIC DNA]</scope>
    <source>
        <strain evidence="8">W97</strain>
    </source>
</reference>
<keyword evidence="8" id="KW-0547">Nucleotide-binding</keyword>
<keyword evidence="2" id="KW-0963">Cytoplasm</keyword>
<feature type="domain" description="RZ-type" evidence="7">
    <location>
        <begin position="319"/>
        <end position="389"/>
    </location>
</feature>
<evidence type="ECO:0000256" key="2">
    <source>
        <dbReference type="ARBA" id="ARBA00022490"/>
    </source>
</evidence>
<dbReference type="EMBL" id="DF977484">
    <property type="protein sequence ID" value="GAW26610.1"/>
    <property type="molecule type" value="Genomic_DNA"/>
</dbReference>
<keyword evidence="8" id="KW-0067">ATP-binding</keyword>
<dbReference type="STRING" id="77044.A0A1S8AA78"/>
<accession>A0A1S8AA78</accession>
<evidence type="ECO:0000256" key="1">
    <source>
        <dbReference type="ARBA" id="ARBA00004496"/>
    </source>
</evidence>
<keyword evidence="5" id="KW-0862">Zinc</keyword>
<dbReference type="GO" id="GO:0008270">
    <property type="term" value="F:zinc ion binding"/>
    <property type="evidence" value="ECO:0007669"/>
    <property type="project" value="UniProtKB-KW"/>
</dbReference>
<evidence type="ECO:0000313" key="9">
    <source>
        <dbReference type="Proteomes" id="UP000054516"/>
    </source>
</evidence>
<gene>
    <name evidence="8" type="ORF">SAMD00023353_3900980</name>
</gene>
<evidence type="ECO:0000313" key="8">
    <source>
        <dbReference type="EMBL" id="GAW26610.1"/>
    </source>
</evidence>
<dbReference type="GO" id="GO:0005737">
    <property type="term" value="C:cytoplasm"/>
    <property type="evidence" value="ECO:0007669"/>
    <property type="project" value="UniProtKB-SubCell"/>
</dbReference>
<dbReference type="Proteomes" id="UP000054516">
    <property type="component" value="Unassembled WGS sequence"/>
</dbReference>
<comment type="subcellular location">
    <subcellularLocation>
        <location evidence="1">Cytoplasm</location>
    </subcellularLocation>
</comment>
<evidence type="ECO:0000259" key="7">
    <source>
        <dbReference type="PROSITE" id="PS51981"/>
    </source>
</evidence>
<dbReference type="GO" id="GO:0016887">
    <property type="term" value="F:ATP hydrolysis activity"/>
    <property type="evidence" value="ECO:0007669"/>
    <property type="project" value="InterPro"/>
</dbReference>